<evidence type="ECO:0000313" key="1">
    <source>
        <dbReference type="EMBL" id="CAG8455656.1"/>
    </source>
</evidence>
<gene>
    <name evidence="1" type="ORF">ACOLOM_LOCUS947</name>
</gene>
<reference evidence="1" key="1">
    <citation type="submission" date="2021-06" db="EMBL/GenBank/DDBJ databases">
        <authorList>
            <person name="Kallberg Y."/>
            <person name="Tangrot J."/>
            <person name="Rosling A."/>
        </authorList>
    </citation>
    <scope>NUCLEOTIDE SEQUENCE</scope>
    <source>
        <strain evidence="1">CL356</strain>
    </source>
</reference>
<dbReference type="EMBL" id="CAJVPT010001051">
    <property type="protein sequence ID" value="CAG8455656.1"/>
    <property type="molecule type" value="Genomic_DNA"/>
</dbReference>
<comment type="caution">
    <text evidence="1">The sequence shown here is derived from an EMBL/GenBank/DDBJ whole genome shotgun (WGS) entry which is preliminary data.</text>
</comment>
<dbReference type="Proteomes" id="UP000789525">
    <property type="component" value="Unassembled WGS sequence"/>
</dbReference>
<sequence>MFTFTQNNLEKSGEQVSIIDEENNLQNHSDQFILQISQQQNNWDHQRLESEMQELTEKRLVNHDEIIAYISKYDKLIEVKEEGAEIREFMESLSEEERASRFGYEVIITIDRSTFNLFSRISMSISPENIDQVLKAGLYQNWCEYSKAVQPTDFPESFGAN</sequence>
<organism evidence="1 2">
    <name type="scientific">Acaulospora colombiana</name>
    <dbReference type="NCBI Taxonomy" id="27376"/>
    <lineage>
        <taxon>Eukaryota</taxon>
        <taxon>Fungi</taxon>
        <taxon>Fungi incertae sedis</taxon>
        <taxon>Mucoromycota</taxon>
        <taxon>Glomeromycotina</taxon>
        <taxon>Glomeromycetes</taxon>
        <taxon>Diversisporales</taxon>
        <taxon>Acaulosporaceae</taxon>
        <taxon>Acaulospora</taxon>
    </lineage>
</organism>
<accession>A0ACA9K6H1</accession>
<evidence type="ECO:0000313" key="2">
    <source>
        <dbReference type="Proteomes" id="UP000789525"/>
    </source>
</evidence>
<keyword evidence="2" id="KW-1185">Reference proteome</keyword>
<proteinExistence type="predicted"/>
<protein>
    <submittedName>
        <fullName evidence="1">2478_t:CDS:1</fullName>
    </submittedName>
</protein>
<name>A0ACA9K6H1_9GLOM</name>